<dbReference type="VEuPathDB" id="ToxoDB:EMWEY_00032290"/>
<keyword evidence="5" id="KW-0966">Cell projection</keyword>
<dbReference type="GO" id="GO:0005930">
    <property type="term" value="C:axoneme"/>
    <property type="evidence" value="ECO:0007669"/>
    <property type="project" value="TreeGrafter"/>
</dbReference>
<evidence type="ECO:0000256" key="5">
    <source>
        <dbReference type="ARBA" id="ARBA00023273"/>
    </source>
</evidence>
<dbReference type="AlphaFoldDB" id="U6M9A2"/>
<reference evidence="6" key="2">
    <citation type="submission" date="2013-10" db="EMBL/GenBank/DDBJ databases">
        <authorList>
            <person name="Aslett M."/>
        </authorList>
    </citation>
    <scope>NUCLEOTIDE SEQUENCE [LARGE SCALE GENOMIC DNA]</scope>
    <source>
        <strain evidence="6">Weybridge</strain>
    </source>
</reference>
<keyword evidence="4" id="KW-0969">Cilium</keyword>
<dbReference type="OrthoDB" id="2186662at2759"/>
<comment type="subcellular location">
    <subcellularLocation>
        <location evidence="1">Cell projection</location>
        <location evidence="1">Cilium</location>
    </subcellularLocation>
</comment>
<sequence length="577" mass="63495">MIWHDMAALLLRELPETSVSCYLWKRLEKAALGEETVCGLLSELQRGGDTSSVMETVRQRVAVAAAAAAAAADAANAAFLNDLQQTGFRGGGASFAAHLAVFSGKFEEAQKLLMQRRETDTLQQLQQQLHRWQDWINLLEQQEDPRAADAKKEFKAFLLAEHRYEEAAAIAAAERNSKEAVELFLKARVPLRAAAYIFSSLPAHPLTYSSSSEITEVNDNDEVSTAENYASLGGLETVDTIANELKEIELTEKAAELYRHVGQWTKALSLYQQGRNYAKAVELAENVSPDLLPQLHAEWATDCLHRGEAEAAVLHFTAAGCGDKAVEACVRGGLLRQARQLLKVQKGPLVPQQLLSLGKQLEEAGDLSEAEEAYLDANAATRAVKMRMDRGHLAAALKVAHRAAEDKEMKPFLQRLAKQLAANKKFKDAEALLLAVGDLEGALHLMQAYKQFDRLLLLLDSCSLVDASRCLLACLSVFLHVGSEKREILCKRMANQLRSSKCHQEAERLFLACGAWQEAADMYREEGEWVEAERVAVAAGGAAAGTRMKILHAREILKTQSPEAAVQMLLKVIELDN</sequence>
<reference evidence="6" key="1">
    <citation type="submission" date="2013-10" db="EMBL/GenBank/DDBJ databases">
        <title>Genomic analysis of the causative agents of coccidiosis in chickens.</title>
        <authorList>
            <person name="Reid A.J."/>
            <person name="Blake D."/>
            <person name="Billington K."/>
            <person name="Browne H."/>
            <person name="Dunn M."/>
            <person name="Hung S."/>
            <person name="Kawahara F."/>
            <person name="Miranda-Saavedra D."/>
            <person name="Mourier T."/>
            <person name="Nagra H."/>
            <person name="Otto T.D."/>
            <person name="Rawlings N."/>
            <person name="Sanchez A."/>
            <person name="Sanders M."/>
            <person name="Subramaniam C."/>
            <person name="Tay Y."/>
            <person name="Dear P."/>
            <person name="Doerig C."/>
            <person name="Gruber A."/>
            <person name="Parkinson J."/>
            <person name="Shirley M."/>
            <person name="Wan K.L."/>
            <person name="Berriman M."/>
            <person name="Tomley F."/>
            <person name="Pain A."/>
        </authorList>
    </citation>
    <scope>NUCLEOTIDE SEQUENCE [LARGE SCALE GENOMIC DNA]</scope>
    <source>
        <strain evidence="6">Weybridge</strain>
    </source>
</reference>
<accession>U6M9A2</accession>
<evidence type="ECO:0000313" key="6">
    <source>
        <dbReference type="EMBL" id="CDJ60586.1"/>
    </source>
</evidence>
<proteinExistence type="predicted"/>
<dbReference type="Gene3D" id="1.25.40.470">
    <property type="match status" value="1"/>
</dbReference>
<dbReference type="GO" id="GO:0036064">
    <property type="term" value="C:ciliary basal body"/>
    <property type="evidence" value="ECO:0007669"/>
    <property type="project" value="TreeGrafter"/>
</dbReference>
<evidence type="ECO:0000313" key="7">
    <source>
        <dbReference type="Proteomes" id="UP000030763"/>
    </source>
</evidence>
<dbReference type="PANTHER" id="PTHR15722:SF2">
    <property type="entry name" value="INTRAFLAGELLAR TRANSPORT PROTEIN 172 HOMOLOG"/>
    <property type="match status" value="1"/>
</dbReference>
<dbReference type="RefSeq" id="XP_013337236.1">
    <property type="nucleotide sequence ID" value="XM_013481782.1"/>
</dbReference>
<dbReference type="GO" id="GO:0030992">
    <property type="term" value="C:intraciliary transport particle B"/>
    <property type="evidence" value="ECO:0007669"/>
    <property type="project" value="TreeGrafter"/>
</dbReference>
<dbReference type="GeneID" id="25337215"/>
<dbReference type="Proteomes" id="UP000030763">
    <property type="component" value="Unassembled WGS sequence"/>
</dbReference>
<name>U6M9A2_EIMMA</name>
<dbReference type="GO" id="GO:0042073">
    <property type="term" value="P:intraciliary transport"/>
    <property type="evidence" value="ECO:0007669"/>
    <property type="project" value="TreeGrafter"/>
</dbReference>
<evidence type="ECO:0000256" key="1">
    <source>
        <dbReference type="ARBA" id="ARBA00004138"/>
    </source>
</evidence>
<evidence type="ECO:0000256" key="4">
    <source>
        <dbReference type="ARBA" id="ARBA00023069"/>
    </source>
</evidence>
<dbReference type="PANTHER" id="PTHR15722">
    <property type="entry name" value="IFT140/172-RELATED"/>
    <property type="match status" value="1"/>
</dbReference>
<organism evidence="6 7">
    <name type="scientific">Eimeria maxima</name>
    <name type="common">Coccidian parasite</name>
    <dbReference type="NCBI Taxonomy" id="5804"/>
    <lineage>
        <taxon>Eukaryota</taxon>
        <taxon>Sar</taxon>
        <taxon>Alveolata</taxon>
        <taxon>Apicomplexa</taxon>
        <taxon>Conoidasida</taxon>
        <taxon>Coccidia</taxon>
        <taxon>Eucoccidiorida</taxon>
        <taxon>Eimeriorina</taxon>
        <taxon>Eimeriidae</taxon>
        <taxon>Eimeria</taxon>
    </lineage>
</organism>
<keyword evidence="3" id="KW-0677">Repeat</keyword>
<keyword evidence="7" id="KW-1185">Reference proteome</keyword>
<evidence type="ECO:0000256" key="3">
    <source>
        <dbReference type="ARBA" id="ARBA00022737"/>
    </source>
</evidence>
<gene>
    <name evidence="6" type="ORF">EMWEY_00032290</name>
</gene>
<protein>
    <submittedName>
        <fullName evidence="6">Selective LIM-binding factor, putative</fullName>
    </submittedName>
</protein>
<keyword evidence="2" id="KW-0853">WD repeat</keyword>
<evidence type="ECO:0000256" key="2">
    <source>
        <dbReference type="ARBA" id="ARBA00022574"/>
    </source>
</evidence>
<dbReference type="EMBL" id="HG721883">
    <property type="protein sequence ID" value="CDJ60586.1"/>
    <property type="molecule type" value="Genomic_DNA"/>
</dbReference>